<gene>
    <name evidence="1" type="ORF">D9615_009257</name>
</gene>
<sequence length="101" mass="10874">MTTISTDDDPDVLLDFRSLSIGGHEPSQAPILNASRLYDGTETPSAFLERILVKEKQPVLLVGESSNMSTTCALAAMRGSLHGIWASHYADLAPVPFSQKS</sequence>
<name>A0A8H5LWQ8_9AGAR</name>
<protein>
    <submittedName>
        <fullName evidence="1">Uncharacterized protein</fullName>
    </submittedName>
</protein>
<evidence type="ECO:0000313" key="2">
    <source>
        <dbReference type="Proteomes" id="UP000565441"/>
    </source>
</evidence>
<dbReference type="EMBL" id="JAACJP010000043">
    <property type="protein sequence ID" value="KAF5372367.1"/>
    <property type="molecule type" value="Genomic_DNA"/>
</dbReference>
<comment type="caution">
    <text evidence="1">The sequence shown here is derived from an EMBL/GenBank/DDBJ whole genome shotgun (WGS) entry which is preliminary data.</text>
</comment>
<accession>A0A8H5LWQ8</accession>
<dbReference type="AlphaFoldDB" id="A0A8H5LWQ8"/>
<organism evidence="1 2">
    <name type="scientific">Tricholomella constricta</name>
    <dbReference type="NCBI Taxonomy" id="117010"/>
    <lineage>
        <taxon>Eukaryota</taxon>
        <taxon>Fungi</taxon>
        <taxon>Dikarya</taxon>
        <taxon>Basidiomycota</taxon>
        <taxon>Agaricomycotina</taxon>
        <taxon>Agaricomycetes</taxon>
        <taxon>Agaricomycetidae</taxon>
        <taxon>Agaricales</taxon>
        <taxon>Tricholomatineae</taxon>
        <taxon>Lyophyllaceae</taxon>
        <taxon>Tricholomella</taxon>
    </lineage>
</organism>
<dbReference type="Proteomes" id="UP000565441">
    <property type="component" value="Unassembled WGS sequence"/>
</dbReference>
<proteinExistence type="predicted"/>
<dbReference type="OrthoDB" id="3268824at2759"/>
<reference evidence="1 2" key="1">
    <citation type="journal article" date="2020" name="ISME J.">
        <title>Uncovering the hidden diversity of litter-decomposition mechanisms in mushroom-forming fungi.</title>
        <authorList>
            <person name="Floudas D."/>
            <person name="Bentzer J."/>
            <person name="Ahren D."/>
            <person name="Johansson T."/>
            <person name="Persson P."/>
            <person name="Tunlid A."/>
        </authorList>
    </citation>
    <scope>NUCLEOTIDE SEQUENCE [LARGE SCALE GENOMIC DNA]</scope>
    <source>
        <strain evidence="1 2">CBS 661.87</strain>
    </source>
</reference>
<evidence type="ECO:0000313" key="1">
    <source>
        <dbReference type="EMBL" id="KAF5372367.1"/>
    </source>
</evidence>
<keyword evidence="2" id="KW-1185">Reference proteome</keyword>